<dbReference type="Proteomes" id="UP000032675">
    <property type="component" value="Unassembled WGS sequence"/>
</dbReference>
<evidence type="ECO:0000313" key="2">
    <source>
        <dbReference type="Proteomes" id="UP000032675"/>
    </source>
</evidence>
<dbReference type="EMBL" id="BANI01000106">
    <property type="protein sequence ID" value="GAN96876.1"/>
    <property type="molecule type" value="Genomic_DNA"/>
</dbReference>
<organism evidence="1 2">
    <name type="scientific">Komagataeibacter europaeus NBRC 3261</name>
    <dbReference type="NCBI Taxonomy" id="1234669"/>
    <lineage>
        <taxon>Bacteria</taxon>
        <taxon>Pseudomonadati</taxon>
        <taxon>Pseudomonadota</taxon>
        <taxon>Alphaproteobacteria</taxon>
        <taxon>Acetobacterales</taxon>
        <taxon>Acetobacteraceae</taxon>
        <taxon>Komagataeibacter</taxon>
    </lineage>
</organism>
<protein>
    <submittedName>
        <fullName evidence="1">Uncharacterized protein</fullName>
    </submittedName>
</protein>
<gene>
    <name evidence="1" type="ORF">Geu3261_0121_002</name>
</gene>
<comment type="caution">
    <text evidence="1">The sequence shown here is derived from an EMBL/GenBank/DDBJ whole genome shotgun (WGS) entry which is preliminary data.</text>
</comment>
<accession>A0A0D6Q286</accession>
<dbReference type="AlphaFoldDB" id="A0A0D6Q286"/>
<name>A0A0D6Q286_KOMEU</name>
<sequence>MNVFPVPETGRKVTPWNACTIAIQPPLHEQTVVRRNAADITFTTGEKILYPLSLVIA</sequence>
<evidence type="ECO:0000313" key="1">
    <source>
        <dbReference type="EMBL" id="GAN96876.1"/>
    </source>
</evidence>
<reference evidence="1 2" key="1">
    <citation type="submission" date="2012-11" db="EMBL/GenBank/DDBJ databases">
        <title>Whole genome sequence of Gluconacetobacter europaeus NBRC3261.</title>
        <authorList>
            <person name="Azuma Y."/>
            <person name="Higashiura N."/>
            <person name="Hirakawa H."/>
            <person name="Matsushita K."/>
        </authorList>
    </citation>
    <scope>NUCLEOTIDE SEQUENCE [LARGE SCALE GENOMIC DNA]</scope>
    <source>
        <strain evidence="1 2">NBRC 3261</strain>
    </source>
</reference>
<proteinExistence type="predicted"/>